<keyword evidence="6" id="KW-0175">Coiled coil</keyword>
<accession>A0AB72UFN0</accession>
<dbReference type="PANTHER" id="PTHR43124:SF3">
    <property type="entry name" value="CHLORAMPHENICOL EFFLUX PUMP RV0191"/>
    <property type="match status" value="1"/>
</dbReference>
<evidence type="ECO:0000256" key="8">
    <source>
        <dbReference type="SAM" id="Phobius"/>
    </source>
</evidence>
<evidence type="ECO:0000256" key="1">
    <source>
        <dbReference type="ARBA" id="ARBA00004651"/>
    </source>
</evidence>
<dbReference type="GO" id="GO:0022857">
    <property type="term" value="F:transmembrane transporter activity"/>
    <property type="evidence" value="ECO:0007669"/>
    <property type="project" value="InterPro"/>
</dbReference>
<feature type="transmembrane region" description="Helical" evidence="8">
    <location>
        <begin position="476"/>
        <end position="496"/>
    </location>
</feature>
<dbReference type="AlphaFoldDB" id="A0AB72UFN0"/>
<reference evidence="10 11" key="1">
    <citation type="journal article" date="2012" name="J. Bacteriol.">
        <title>Genome sequence of Thalassospira xiamenensis type strain M-5.</title>
        <authorList>
            <person name="Lai Q."/>
            <person name="Shao Z."/>
        </authorList>
    </citation>
    <scope>NUCLEOTIDE SEQUENCE [LARGE SCALE GENOMIC DNA]</scope>
    <source>
        <strain evidence="10 11">M-5</strain>
    </source>
</reference>
<keyword evidence="4 8" id="KW-1133">Transmembrane helix</keyword>
<feature type="transmembrane region" description="Helical" evidence="8">
    <location>
        <begin position="307"/>
        <end position="327"/>
    </location>
</feature>
<dbReference type="PROSITE" id="PS50850">
    <property type="entry name" value="MFS"/>
    <property type="match status" value="1"/>
</dbReference>
<feature type="transmembrane region" description="Helical" evidence="8">
    <location>
        <begin position="186"/>
        <end position="211"/>
    </location>
</feature>
<feature type="transmembrane region" description="Helical" evidence="8">
    <location>
        <begin position="271"/>
        <end position="295"/>
    </location>
</feature>
<evidence type="ECO:0000313" key="11">
    <source>
        <dbReference type="Proteomes" id="UP000007127"/>
    </source>
</evidence>
<evidence type="ECO:0000256" key="4">
    <source>
        <dbReference type="ARBA" id="ARBA00022989"/>
    </source>
</evidence>
<dbReference type="InterPro" id="IPR050189">
    <property type="entry name" value="MFS_Efflux_Transporters"/>
</dbReference>
<evidence type="ECO:0000256" key="6">
    <source>
        <dbReference type="SAM" id="Coils"/>
    </source>
</evidence>
<dbReference type="Gene3D" id="1.20.1250.20">
    <property type="entry name" value="MFS general substrate transporter like domains"/>
    <property type="match status" value="1"/>
</dbReference>
<dbReference type="Proteomes" id="UP000007127">
    <property type="component" value="Chromosome"/>
</dbReference>
<dbReference type="InterPro" id="IPR001958">
    <property type="entry name" value="Tet-R_TetA/multi-R_MdtG-like"/>
</dbReference>
<feature type="coiled-coil region" evidence="6">
    <location>
        <begin position="55"/>
        <end position="87"/>
    </location>
</feature>
<keyword evidence="5 8" id="KW-0472">Membrane</keyword>
<dbReference type="KEGG" id="txi:TH3_13855"/>
<feature type="transmembrane region" description="Helical" evidence="8">
    <location>
        <begin position="398"/>
        <end position="423"/>
    </location>
</feature>
<feature type="transmembrane region" description="Helical" evidence="8">
    <location>
        <begin position="511"/>
        <end position="530"/>
    </location>
</feature>
<keyword evidence="3 8" id="KW-0812">Transmembrane</keyword>
<dbReference type="GeneID" id="31928447"/>
<feature type="transmembrane region" description="Helical" evidence="8">
    <location>
        <begin position="364"/>
        <end position="386"/>
    </location>
</feature>
<feature type="domain" description="Major facilitator superfamily (MFS) profile" evidence="9">
    <location>
        <begin position="269"/>
        <end position="658"/>
    </location>
</feature>
<keyword evidence="2" id="KW-1003">Cell membrane</keyword>
<dbReference type="InterPro" id="IPR020846">
    <property type="entry name" value="MFS_dom"/>
</dbReference>
<name>A0AB72UFN0_9PROT</name>
<dbReference type="EMBL" id="CP004388">
    <property type="protein sequence ID" value="AJD52883.1"/>
    <property type="molecule type" value="Genomic_DNA"/>
</dbReference>
<feature type="transmembrane region" description="Helical" evidence="8">
    <location>
        <begin position="429"/>
        <end position="447"/>
    </location>
</feature>
<feature type="region of interest" description="Disordered" evidence="7">
    <location>
        <begin position="1"/>
        <end position="22"/>
    </location>
</feature>
<dbReference type="InterPro" id="IPR011701">
    <property type="entry name" value="MFS"/>
</dbReference>
<comment type="subcellular location">
    <subcellularLocation>
        <location evidence="1">Cell membrane</location>
        <topology evidence="1">Multi-pass membrane protein</topology>
    </subcellularLocation>
</comment>
<evidence type="ECO:0000256" key="3">
    <source>
        <dbReference type="ARBA" id="ARBA00022692"/>
    </source>
</evidence>
<dbReference type="SUPFAM" id="SSF103473">
    <property type="entry name" value="MFS general substrate transporter"/>
    <property type="match status" value="1"/>
</dbReference>
<dbReference type="InterPro" id="IPR036259">
    <property type="entry name" value="MFS_trans_sf"/>
</dbReference>
<evidence type="ECO:0000256" key="7">
    <source>
        <dbReference type="SAM" id="MobiDB-lite"/>
    </source>
</evidence>
<evidence type="ECO:0000256" key="5">
    <source>
        <dbReference type="ARBA" id="ARBA00023136"/>
    </source>
</evidence>
<dbReference type="Pfam" id="PF07690">
    <property type="entry name" value="MFS_1"/>
    <property type="match status" value="1"/>
</dbReference>
<evidence type="ECO:0000256" key="2">
    <source>
        <dbReference type="ARBA" id="ARBA00022475"/>
    </source>
</evidence>
<dbReference type="PANTHER" id="PTHR43124">
    <property type="entry name" value="PURINE EFFLUX PUMP PBUE"/>
    <property type="match status" value="1"/>
</dbReference>
<dbReference type="RefSeq" id="WP_007090624.1">
    <property type="nucleotide sequence ID" value="NZ_CP004388.1"/>
</dbReference>
<proteinExistence type="predicted"/>
<protein>
    <submittedName>
        <fullName evidence="10">Permease of the major facilitator superfamily protein</fullName>
    </submittedName>
</protein>
<organism evidence="10 11">
    <name type="scientific">Thalassospira xiamenensis M-5 = DSM 17429</name>
    <dbReference type="NCBI Taxonomy" id="1123366"/>
    <lineage>
        <taxon>Bacteria</taxon>
        <taxon>Pseudomonadati</taxon>
        <taxon>Pseudomonadota</taxon>
        <taxon>Alphaproteobacteria</taxon>
        <taxon>Rhodospirillales</taxon>
        <taxon>Thalassospiraceae</taxon>
        <taxon>Thalassospira</taxon>
    </lineage>
</organism>
<evidence type="ECO:0000313" key="10">
    <source>
        <dbReference type="EMBL" id="AJD52883.1"/>
    </source>
</evidence>
<feature type="transmembrane region" description="Helical" evidence="8">
    <location>
        <begin position="32"/>
        <end position="52"/>
    </location>
</feature>
<gene>
    <name evidence="10" type="ORF">TH3_13855</name>
</gene>
<dbReference type="GO" id="GO:0005886">
    <property type="term" value="C:plasma membrane"/>
    <property type="evidence" value="ECO:0007669"/>
    <property type="project" value="UniProtKB-SubCell"/>
</dbReference>
<dbReference type="PRINTS" id="PR01035">
    <property type="entry name" value="TCRTETA"/>
</dbReference>
<evidence type="ECO:0000259" key="9">
    <source>
        <dbReference type="PROSITE" id="PS50850"/>
    </source>
</evidence>
<sequence length="676" mass="72039">MTPSANPKTKPDTPASPHGGNIRSRLFPKGTIWILLLFSTISLCIALVGISWRAAELARADLQTEIREKAEIEARVLGEKIENALRLGIPLREIVGFEAVVYQLRDGDPDLVFAAITDMGGDILHAGGLPSDEIATALTAPSGNDTAYIVTRLNLPRAEEHDDIEVVLGHARAALMRPVTDNLYDIAIIFIITLALSFELMLLVLTVNVALPVRVARKVLGNVRDRKFTLLHGQSTHDEIGQFMERINSLINTTAKKVGTHPQREREVKLIGVRMLAFMFVLAEELARPIMPAFFSQVTSHSIDGQLGAGVVMAVHLLMVALAMPICSLFQEQVGSLRMYLCGAFLATLGLIGTAFAVGIWDLVLWRALSGIGYATTFVACQSYVLDATNDSNRTQGTAMMVSGIMLADICGPAIGGIVAGHFGPDMTFIAGATIAFLAVLLAFFLMDNMVRGKTPPPVPTRAALRAMLGNRRLQVLILFAAIPAKLILSGFLYYLTPMILLQSGATTAETGRVIMLYGLVAILTGWAAAKWTDKSQNETRAVGIGGGLTAAGLLLAGWLPEYALFAVAVALLGLAQATSIPAQLSASLKLSKDFTKDHGTGPVLAVLRLAERLGGAAGPLLAAGLTLLVGTTQAVLIFGVFAAVSVLCFELLIGHVPPEQKGEQKSEQKAQGGTK</sequence>
<feature type="transmembrane region" description="Helical" evidence="8">
    <location>
        <begin position="339"/>
        <end position="358"/>
    </location>
</feature>
<feature type="transmembrane region" description="Helical" evidence="8">
    <location>
        <begin position="542"/>
        <end position="560"/>
    </location>
</feature>
<feature type="transmembrane region" description="Helical" evidence="8">
    <location>
        <begin position="636"/>
        <end position="657"/>
    </location>
</feature>